<comment type="caution">
    <text evidence="1">The sequence shown here is derived from an EMBL/GenBank/DDBJ whole genome shotgun (WGS) entry which is preliminary data.</text>
</comment>
<protein>
    <recommendedName>
        <fullName evidence="3">Adhesin domain-containing protein</fullName>
    </recommendedName>
</protein>
<proteinExistence type="predicted"/>
<reference evidence="1" key="1">
    <citation type="submission" date="2022-07" db="EMBL/GenBank/DDBJ databases">
        <title>Genome analysis of Parmales, a sister group of diatoms, reveals the evolutionary specialization of diatoms from phago-mixotrophs to photoautotrophs.</title>
        <authorList>
            <person name="Ban H."/>
            <person name="Sato S."/>
            <person name="Yoshikawa S."/>
            <person name="Kazumasa Y."/>
            <person name="Nakamura Y."/>
            <person name="Ichinomiya M."/>
            <person name="Saitoh K."/>
            <person name="Sato N."/>
            <person name="Blanc-Mathieu R."/>
            <person name="Endo H."/>
            <person name="Kuwata A."/>
            <person name="Ogata H."/>
        </authorList>
    </citation>
    <scope>NUCLEOTIDE SEQUENCE</scope>
</reference>
<dbReference type="AlphaFoldDB" id="A0A9W6ZE27"/>
<gene>
    <name evidence="1" type="ORF">TrRE_jg4550</name>
</gene>
<dbReference type="EMBL" id="BRXZ01002029">
    <property type="protein sequence ID" value="GMH52634.1"/>
    <property type="molecule type" value="Genomic_DNA"/>
</dbReference>
<accession>A0A9W6ZE27</accession>
<organism evidence="1 2">
    <name type="scientific">Triparma retinervis</name>
    <dbReference type="NCBI Taxonomy" id="2557542"/>
    <lineage>
        <taxon>Eukaryota</taxon>
        <taxon>Sar</taxon>
        <taxon>Stramenopiles</taxon>
        <taxon>Ochrophyta</taxon>
        <taxon>Bolidophyceae</taxon>
        <taxon>Parmales</taxon>
        <taxon>Triparmaceae</taxon>
        <taxon>Triparma</taxon>
    </lineage>
</organism>
<name>A0A9W6ZE27_9STRA</name>
<sequence>MNLAVYLSSGNIEVTSKLEGDDIHLSTSSGSIVVSKLRAHRISLSAPSFVGVSSLVEAEDGRISGGRIRAKMLNGRNMHLTGTSCTPPSSLDPNLLSAFDDDDGGAKIDVGSLYTSDTSPAFISTKRDRGGPFGCAVRVKNSHGGLNVDVASEGEGGSSGVVDMYGRREAVVELGGISGSCNLKVEGGSSDDLSARVHFDSVFKSGWSSVSAESGDVELTVDRKVHSSIRMLSSGAPLTAIHTSLLDGSDPLPTESLSPAHLGRIDIKTNAFKPAVKFGEEEGGGVEYVEGDVFNDTAEPDSRFEVQAGNMKRDVVGGGGGKVDIEGASNSALDAFGQQKKDNHDGEDGDLHVITVGTGGGGAVSLETLEWMETIKRRFGMGGR</sequence>
<dbReference type="OrthoDB" id="78128at2759"/>
<dbReference type="Proteomes" id="UP001165082">
    <property type="component" value="Unassembled WGS sequence"/>
</dbReference>
<evidence type="ECO:0008006" key="3">
    <source>
        <dbReference type="Google" id="ProtNLM"/>
    </source>
</evidence>
<keyword evidence="2" id="KW-1185">Reference proteome</keyword>
<evidence type="ECO:0000313" key="2">
    <source>
        <dbReference type="Proteomes" id="UP001165082"/>
    </source>
</evidence>
<evidence type="ECO:0000313" key="1">
    <source>
        <dbReference type="EMBL" id="GMH52634.1"/>
    </source>
</evidence>